<dbReference type="Proteomes" id="UP000767334">
    <property type="component" value="Unassembled WGS sequence"/>
</dbReference>
<evidence type="ECO:0000313" key="2">
    <source>
        <dbReference type="Proteomes" id="UP000767334"/>
    </source>
</evidence>
<organism evidence="1 2">
    <name type="scientific">Clostridium saudiense</name>
    <dbReference type="NCBI Taxonomy" id="1414720"/>
    <lineage>
        <taxon>Bacteria</taxon>
        <taxon>Bacillati</taxon>
        <taxon>Bacillota</taxon>
        <taxon>Clostridia</taxon>
        <taxon>Eubacteriales</taxon>
        <taxon>Clostridiaceae</taxon>
        <taxon>Clostridium</taxon>
    </lineage>
</organism>
<evidence type="ECO:0000313" key="1">
    <source>
        <dbReference type="EMBL" id="MBM6820404.1"/>
    </source>
</evidence>
<protein>
    <submittedName>
        <fullName evidence="1">Stage II sporulation protein R</fullName>
    </submittedName>
</protein>
<proteinExistence type="predicted"/>
<sequence>MKKYIYFILPMILTVLILNGCKTINNNADDYSLELTELNYDDIKDKLIRFHVIANSDTDEDQNLKLKVRDKVVEKLSEKLINVNSLEEAENVLQENIDYVNEIAKEVIKENNYTYEVNTMLSYENFPDKVYGDYVFPQGNYEAFRVIIGEGKGQNWWCVMFPSLCFVDESKNSVDSSDLKEEIENIEPKNTEITNEVKEKNEESSYANNGVKFKFKIVEVIKGILD</sequence>
<gene>
    <name evidence="1" type="primary">spoIIR</name>
    <name evidence="1" type="ORF">H6A19_13860</name>
</gene>
<name>A0ABS2FJP3_9CLOT</name>
<comment type="caution">
    <text evidence="1">The sequence shown here is derived from an EMBL/GenBank/DDBJ whole genome shotgun (WGS) entry which is preliminary data.</text>
</comment>
<dbReference type="RefSeq" id="WP_204572551.1">
    <property type="nucleotide sequence ID" value="NZ_JACJLL010000111.1"/>
</dbReference>
<dbReference type="Pfam" id="PF09551">
    <property type="entry name" value="Spore_II_R"/>
    <property type="match status" value="1"/>
</dbReference>
<dbReference type="InterPro" id="IPR014202">
    <property type="entry name" value="Spore_II_R"/>
</dbReference>
<accession>A0ABS2FJP3</accession>
<dbReference type="EMBL" id="JACJLL010000111">
    <property type="protein sequence ID" value="MBM6820404.1"/>
    <property type="molecule type" value="Genomic_DNA"/>
</dbReference>
<dbReference type="NCBIfam" id="TIGR02837">
    <property type="entry name" value="spore_II_R"/>
    <property type="match status" value="1"/>
</dbReference>
<keyword evidence="2" id="KW-1185">Reference proteome</keyword>
<reference evidence="1 2" key="1">
    <citation type="journal article" date="2021" name="Sci. Rep.">
        <title>The distribution of antibiotic resistance genes in chicken gut microbiota commensals.</title>
        <authorList>
            <person name="Juricova H."/>
            <person name="Matiasovicova J."/>
            <person name="Kubasova T."/>
            <person name="Cejkova D."/>
            <person name="Rychlik I."/>
        </authorList>
    </citation>
    <scope>NUCLEOTIDE SEQUENCE [LARGE SCALE GENOMIC DNA]</scope>
    <source>
        <strain evidence="1 2">An435</strain>
    </source>
</reference>